<feature type="transmembrane region" description="Helical" evidence="11">
    <location>
        <begin position="253"/>
        <end position="273"/>
    </location>
</feature>
<protein>
    <recommendedName>
        <fullName evidence="11 12">4-hydroxybenzoate octaprenyltransferase</fullName>
        <ecNumber evidence="11 12">2.5.1.39</ecNumber>
    </recommendedName>
    <alternativeName>
        <fullName evidence="11">4-HB polyprenyltransferase</fullName>
    </alternativeName>
</protein>
<comment type="pathway">
    <text evidence="11">Cofactor biosynthesis; ubiquinone biosynthesis.</text>
</comment>
<keyword evidence="9 11" id="KW-1133">Transmembrane helix</keyword>
<reference evidence="14 15" key="1">
    <citation type="submission" date="2018-03" db="EMBL/GenBank/DDBJ databases">
        <title>Genomic Encyclopedia of Archaeal and Bacterial Type Strains, Phase II (KMG-II): from individual species to whole genera.</title>
        <authorList>
            <person name="Goeker M."/>
        </authorList>
    </citation>
    <scope>NUCLEOTIDE SEQUENCE [LARGE SCALE GENOMIC DNA]</scope>
    <source>
        <strain evidence="14 15">DSM 29328</strain>
    </source>
</reference>
<dbReference type="GO" id="GO:0008412">
    <property type="term" value="F:4-hydroxybenzoate polyprenyltransferase activity"/>
    <property type="evidence" value="ECO:0007669"/>
    <property type="project" value="UniProtKB-UniRule"/>
</dbReference>
<dbReference type="Gene3D" id="1.20.120.1780">
    <property type="entry name" value="UbiA prenyltransferase"/>
    <property type="match status" value="1"/>
</dbReference>
<feature type="region of interest" description="Disordered" evidence="13">
    <location>
        <begin position="1"/>
        <end position="22"/>
    </location>
</feature>
<evidence type="ECO:0000313" key="15">
    <source>
        <dbReference type="Proteomes" id="UP000239480"/>
    </source>
</evidence>
<evidence type="ECO:0000256" key="9">
    <source>
        <dbReference type="ARBA" id="ARBA00022989"/>
    </source>
</evidence>
<dbReference type="HAMAP" id="MF_01635">
    <property type="entry name" value="UbiA"/>
    <property type="match status" value="1"/>
</dbReference>
<dbReference type="InterPro" id="IPR044878">
    <property type="entry name" value="UbiA_sf"/>
</dbReference>
<dbReference type="Gene3D" id="1.10.357.140">
    <property type="entry name" value="UbiA prenyltransferase"/>
    <property type="match status" value="1"/>
</dbReference>
<keyword evidence="7 11" id="KW-0831">Ubiquinone biosynthesis</keyword>
<dbReference type="PANTHER" id="PTHR11048:SF28">
    <property type="entry name" value="4-HYDROXYBENZOATE POLYPRENYLTRANSFERASE, MITOCHONDRIAL"/>
    <property type="match status" value="1"/>
</dbReference>
<evidence type="ECO:0000256" key="7">
    <source>
        <dbReference type="ARBA" id="ARBA00022688"/>
    </source>
</evidence>
<dbReference type="EC" id="2.5.1.39" evidence="11 12"/>
<dbReference type="UniPathway" id="UPA00232"/>
<dbReference type="OrthoDB" id="9782418at2"/>
<proteinExistence type="inferred from homology"/>
<dbReference type="NCBIfam" id="TIGR01474">
    <property type="entry name" value="ubiA_proteo"/>
    <property type="match status" value="1"/>
</dbReference>
<dbReference type="FunFam" id="1.10.357.140:FF:000008">
    <property type="entry name" value="4-hydroxybenzoate octaprenyltransferase"/>
    <property type="match status" value="1"/>
</dbReference>
<feature type="compositionally biased region" description="Polar residues" evidence="13">
    <location>
        <begin position="1"/>
        <end position="12"/>
    </location>
</feature>
<evidence type="ECO:0000256" key="6">
    <source>
        <dbReference type="ARBA" id="ARBA00022679"/>
    </source>
</evidence>
<dbReference type="PROSITE" id="PS00943">
    <property type="entry name" value="UBIA"/>
    <property type="match status" value="1"/>
</dbReference>
<dbReference type="EMBL" id="PVTD01000004">
    <property type="protein sequence ID" value="PRY23826.1"/>
    <property type="molecule type" value="Genomic_DNA"/>
</dbReference>
<dbReference type="InterPro" id="IPR000537">
    <property type="entry name" value="UbiA_prenyltransferase"/>
</dbReference>
<feature type="transmembrane region" description="Helical" evidence="11">
    <location>
        <begin position="143"/>
        <end position="173"/>
    </location>
</feature>
<evidence type="ECO:0000256" key="10">
    <source>
        <dbReference type="ARBA" id="ARBA00023136"/>
    </source>
</evidence>
<dbReference type="InterPro" id="IPR039653">
    <property type="entry name" value="Prenyltransferase"/>
</dbReference>
<dbReference type="AlphaFoldDB" id="A0A2T0RRJ6"/>
<name>A0A2T0RRJ6_9RHOB</name>
<evidence type="ECO:0000256" key="13">
    <source>
        <dbReference type="SAM" id="MobiDB-lite"/>
    </source>
</evidence>
<evidence type="ECO:0000313" key="14">
    <source>
        <dbReference type="EMBL" id="PRY23826.1"/>
    </source>
</evidence>
<dbReference type="GO" id="GO:0005886">
    <property type="term" value="C:plasma membrane"/>
    <property type="evidence" value="ECO:0007669"/>
    <property type="project" value="UniProtKB-SubCell"/>
</dbReference>
<dbReference type="FunFam" id="1.20.120.1780:FF:000001">
    <property type="entry name" value="4-hydroxybenzoate octaprenyltransferase"/>
    <property type="match status" value="1"/>
</dbReference>
<comment type="caution">
    <text evidence="14">The sequence shown here is derived from an EMBL/GenBank/DDBJ whole genome shotgun (WGS) entry which is preliminary data.</text>
</comment>
<gene>
    <name evidence="11" type="primary">ubiA</name>
    <name evidence="14" type="ORF">CLV78_104319</name>
</gene>
<evidence type="ECO:0000256" key="8">
    <source>
        <dbReference type="ARBA" id="ARBA00022692"/>
    </source>
</evidence>
<keyword evidence="8 11" id="KW-0812">Transmembrane</keyword>
<comment type="catalytic activity">
    <reaction evidence="11">
        <text>all-trans-octaprenyl diphosphate + 4-hydroxybenzoate = 4-hydroxy-3-(all-trans-octaprenyl)benzoate + diphosphate</text>
        <dbReference type="Rhea" id="RHEA:27782"/>
        <dbReference type="ChEBI" id="CHEBI:1617"/>
        <dbReference type="ChEBI" id="CHEBI:17879"/>
        <dbReference type="ChEBI" id="CHEBI:33019"/>
        <dbReference type="ChEBI" id="CHEBI:57711"/>
        <dbReference type="EC" id="2.5.1.39"/>
    </reaction>
</comment>
<evidence type="ECO:0000256" key="4">
    <source>
        <dbReference type="ARBA" id="ARBA00022475"/>
    </source>
</evidence>
<evidence type="ECO:0000256" key="11">
    <source>
        <dbReference type="HAMAP-Rule" id="MF_01635"/>
    </source>
</evidence>
<evidence type="ECO:0000256" key="2">
    <source>
        <dbReference type="ARBA" id="ARBA00004141"/>
    </source>
</evidence>
<keyword evidence="15" id="KW-1185">Reference proteome</keyword>
<keyword evidence="6 11" id="KW-0808">Transferase</keyword>
<dbReference type="GO" id="GO:0006744">
    <property type="term" value="P:ubiquinone biosynthetic process"/>
    <property type="evidence" value="ECO:0007669"/>
    <property type="project" value="UniProtKB-UniRule"/>
</dbReference>
<feature type="transmembrane region" description="Helical" evidence="11">
    <location>
        <begin position="209"/>
        <end position="227"/>
    </location>
</feature>
<keyword evidence="10 11" id="KW-0472">Membrane</keyword>
<keyword evidence="11" id="KW-0460">Magnesium</keyword>
<sequence length="335" mass="37018">MTETQQTPANSTSEDRTDPANARIPGVVADAVDGNWVDRFSPAVARPYLRLSRADRPIGFWTLIIPSWWGLLAAAAATGWRAFDWWILVAVVLGAMLMRGAGCTWNDITDREIDARVERTRSRPLPSGQITVKNATIWMGVQVFLALLVLLTFNWTAVGIGAASVLLVALYPFGKRFTWWPQFILGLNLNWGILVAWAAHTGELSPAPFFLFFGGVAWTVFYDTIYAHQDIEDDTLIGVKSTARLFGDDTPSWLRLFMMVTMLMMTVGVILAYTPMGNPLALALALVGAWGMGLHMMWLMGNLDITDPASCLTQFRALRTTGLIFTGFQVLALLV</sequence>
<dbReference type="CDD" id="cd13959">
    <property type="entry name" value="PT_UbiA_COQ2"/>
    <property type="match status" value="1"/>
</dbReference>
<dbReference type="RefSeq" id="WP_106205206.1">
    <property type="nucleotide sequence ID" value="NZ_PVTD01000004.1"/>
</dbReference>
<dbReference type="InterPro" id="IPR006370">
    <property type="entry name" value="HB_polyprenyltransferase-like"/>
</dbReference>
<evidence type="ECO:0000256" key="12">
    <source>
        <dbReference type="NCBIfam" id="TIGR01474"/>
    </source>
</evidence>
<keyword evidence="4 11" id="KW-1003">Cell membrane</keyword>
<accession>A0A2T0RRJ6</accession>
<feature type="transmembrane region" description="Helical" evidence="11">
    <location>
        <begin position="280"/>
        <end position="300"/>
    </location>
</feature>
<keyword evidence="5 11" id="KW-0997">Cell inner membrane</keyword>
<comment type="function">
    <text evidence="11">Catalyzes the prenylation of para-hydroxybenzoate (PHB) with an all-trans polyprenyl group. Mediates the second step in the final reaction sequence of ubiquinone-8 (UQ-8) biosynthesis, which is the condensation of the polyisoprenoid side chain with PHB, generating the first membrane-bound Q intermediate 3-octaprenyl-4-hydroxybenzoate.</text>
</comment>
<dbReference type="Pfam" id="PF01040">
    <property type="entry name" value="UbiA"/>
    <property type="match status" value="1"/>
</dbReference>
<evidence type="ECO:0000256" key="3">
    <source>
        <dbReference type="ARBA" id="ARBA00005985"/>
    </source>
</evidence>
<dbReference type="Proteomes" id="UP000239480">
    <property type="component" value="Unassembled WGS sequence"/>
</dbReference>
<comment type="similarity">
    <text evidence="3 11">Belongs to the UbiA prenyltransferase family.</text>
</comment>
<feature type="transmembrane region" description="Helical" evidence="11">
    <location>
        <begin position="58"/>
        <end position="77"/>
    </location>
</feature>
<feature type="transmembrane region" description="Helical" evidence="11">
    <location>
        <begin position="179"/>
        <end position="197"/>
    </location>
</feature>
<evidence type="ECO:0000256" key="5">
    <source>
        <dbReference type="ARBA" id="ARBA00022519"/>
    </source>
</evidence>
<dbReference type="PANTHER" id="PTHR11048">
    <property type="entry name" value="PRENYLTRANSFERASES"/>
    <property type="match status" value="1"/>
</dbReference>
<comment type="subcellular location">
    <subcellularLocation>
        <location evidence="11">Cell inner membrane</location>
        <topology evidence="11">Multi-pass membrane protein</topology>
    </subcellularLocation>
    <subcellularLocation>
        <location evidence="2">Membrane</location>
        <topology evidence="2">Multi-pass membrane protein</topology>
    </subcellularLocation>
</comment>
<feature type="transmembrane region" description="Helical" evidence="11">
    <location>
        <begin position="83"/>
        <end position="101"/>
    </location>
</feature>
<comment type="cofactor">
    <cofactor evidence="1 11">
        <name>Mg(2+)</name>
        <dbReference type="ChEBI" id="CHEBI:18420"/>
    </cofactor>
</comment>
<organism evidence="14 15">
    <name type="scientific">Aliiruegeria haliotis</name>
    <dbReference type="NCBI Taxonomy" id="1280846"/>
    <lineage>
        <taxon>Bacteria</taxon>
        <taxon>Pseudomonadati</taxon>
        <taxon>Pseudomonadota</taxon>
        <taxon>Alphaproteobacteria</taxon>
        <taxon>Rhodobacterales</taxon>
        <taxon>Roseobacteraceae</taxon>
        <taxon>Aliiruegeria</taxon>
    </lineage>
</organism>
<evidence type="ECO:0000256" key="1">
    <source>
        <dbReference type="ARBA" id="ARBA00001946"/>
    </source>
</evidence>
<dbReference type="InterPro" id="IPR030470">
    <property type="entry name" value="UbiA_prenylTrfase_CS"/>
</dbReference>